<comment type="caution">
    <text evidence="5">The sequence shown here is derived from an EMBL/GenBank/DDBJ whole genome shotgun (WGS) entry which is preliminary data.</text>
</comment>
<dbReference type="RefSeq" id="WP_133741228.1">
    <property type="nucleotide sequence ID" value="NZ_SNYN01000005.1"/>
</dbReference>
<proteinExistence type="predicted"/>
<name>A0A4R6V0C5_9ACTN</name>
<evidence type="ECO:0000313" key="5">
    <source>
        <dbReference type="EMBL" id="TDQ53135.1"/>
    </source>
</evidence>
<dbReference type="InterPro" id="IPR023187">
    <property type="entry name" value="Tscrpt_reg_MarR-type_CS"/>
</dbReference>
<keyword evidence="6" id="KW-1185">Reference proteome</keyword>
<feature type="domain" description="HTH marR-type" evidence="4">
    <location>
        <begin position="26"/>
        <end position="158"/>
    </location>
</feature>
<dbReference type="OrthoDB" id="3177763at2"/>
<dbReference type="InterPro" id="IPR036390">
    <property type="entry name" value="WH_DNA-bd_sf"/>
</dbReference>
<dbReference type="PANTHER" id="PTHR33164">
    <property type="entry name" value="TRANSCRIPTIONAL REGULATOR, MARR FAMILY"/>
    <property type="match status" value="1"/>
</dbReference>
<dbReference type="PANTHER" id="PTHR33164:SF43">
    <property type="entry name" value="HTH-TYPE TRANSCRIPTIONAL REPRESSOR YETL"/>
    <property type="match status" value="1"/>
</dbReference>
<dbReference type="SUPFAM" id="SSF46785">
    <property type="entry name" value="Winged helix' DNA-binding domain"/>
    <property type="match status" value="1"/>
</dbReference>
<keyword evidence="2 5" id="KW-0238">DNA-binding</keyword>
<dbReference type="Proteomes" id="UP000295281">
    <property type="component" value="Unassembled WGS sequence"/>
</dbReference>
<organism evidence="5 6">
    <name type="scientific">Actinorugispora endophytica</name>
    <dbReference type="NCBI Taxonomy" id="1605990"/>
    <lineage>
        <taxon>Bacteria</taxon>
        <taxon>Bacillati</taxon>
        <taxon>Actinomycetota</taxon>
        <taxon>Actinomycetes</taxon>
        <taxon>Streptosporangiales</taxon>
        <taxon>Nocardiopsidaceae</taxon>
        <taxon>Actinorugispora</taxon>
    </lineage>
</organism>
<evidence type="ECO:0000256" key="1">
    <source>
        <dbReference type="ARBA" id="ARBA00023015"/>
    </source>
</evidence>
<protein>
    <submittedName>
        <fullName evidence="5">DNA-binding MarR family transcriptional regulator</fullName>
    </submittedName>
</protein>
<dbReference type="Gene3D" id="1.10.10.10">
    <property type="entry name" value="Winged helix-like DNA-binding domain superfamily/Winged helix DNA-binding domain"/>
    <property type="match status" value="1"/>
</dbReference>
<dbReference type="InterPro" id="IPR039422">
    <property type="entry name" value="MarR/SlyA-like"/>
</dbReference>
<dbReference type="Pfam" id="PF01047">
    <property type="entry name" value="MarR"/>
    <property type="match status" value="1"/>
</dbReference>
<gene>
    <name evidence="5" type="ORF">EV190_105257</name>
</gene>
<keyword evidence="3" id="KW-0804">Transcription</keyword>
<sequence length="164" mass="17974">MTTPRPPSGKEPGPTAGPVCPAGLRCGPVSHAITRVARLHRMLEGSLLRRAGLHPGQEALMMHLWETGAQRQSELTALLGSDSATMTRAVQRLERAGFVRRVPCPTDRRGVIIEPTAASQALRQEIEEIWWQLEEATVSGLTEEERATALRVLDRLEANLANRA</sequence>
<dbReference type="AlphaFoldDB" id="A0A4R6V0C5"/>
<dbReference type="GO" id="GO:0006950">
    <property type="term" value="P:response to stress"/>
    <property type="evidence" value="ECO:0007669"/>
    <property type="project" value="TreeGrafter"/>
</dbReference>
<evidence type="ECO:0000313" key="6">
    <source>
        <dbReference type="Proteomes" id="UP000295281"/>
    </source>
</evidence>
<dbReference type="PROSITE" id="PS01117">
    <property type="entry name" value="HTH_MARR_1"/>
    <property type="match status" value="1"/>
</dbReference>
<dbReference type="InterPro" id="IPR036388">
    <property type="entry name" value="WH-like_DNA-bd_sf"/>
</dbReference>
<keyword evidence="1" id="KW-0805">Transcription regulation</keyword>
<evidence type="ECO:0000256" key="3">
    <source>
        <dbReference type="ARBA" id="ARBA00023163"/>
    </source>
</evidence>
<dbReference type="SMART" id="SM00347">
    <property type="entry name" value="HTH_MARR"/>
    <property type="match status" value="1"/>
</dbReference>
<dbReference type="PRINTS" id="PR00598">
    <property type="entry name" value="HTHMARR"/>
</dbReference>
<dbReference type="EMBL" id="SNYN01000005">
    <property type="protein sequence ID" value="TDQ53135.1"/>
    <property type="molecule type" value="Genomic_DNA"/>
</dbReference>
<reference evidence="5 6" key="1">
    <citation type="submission" date="2019-03" db="EMBL/GenBank/DDBJ databases">
        <title>Genomic Encyclopedia of Type Strains, Phase IV (KMG-IV): sequencing the most valuable type-strain genomes for metagenomic binning, comparative biology and taxonomic classification.</title>
        <authorList>
            <person name="Goeker M."/>
        </authorList>
    </citation>
    <scope>NUCLEOTIDE SEQUENCE [LARGE SCALE GENOMIC DNA]</scope>
    <source>
        <strain evidence="5 6">DSM 46770</strain>
    </source>
</reference>
<accession>A0A4R6V0C5</accession>
<dbReference type="GO" id="GO:0003700">
    <property type="term" value="F:DNA-binding transcription factor activity"/>
    <property type="evidence" value="ECO:0007669"/>
    <property type="project" value="InterPro"/>
</dbReference>
<dbReference type="InterPro" id="IPR000835">
    <property type="entry name" value="HTH_MarR-typ"/>
</dbReference>
<evidence type="ECO:0000256" key="2">
    <source>
        <dbReference type="ARBA" id="ARBA00023125"/>
    </source>
</evidence>
<dbReference type="GO" id="GO:0003677">
    <property type="term" value="F:DNA binding"/>
    <property type="evidence" value="ECO:0007669"/>
    <property type="project" value="UniProtKB-KW"/>
</dbReference>
<dbReference type="PROSITE" id="PS50995">
    <property type="entry name" value="HTH_MARR_2"/>
    <property type="match status" value="1"/>
</dbReference>
<evidence type="ECO:0000259" key="4">
    <source>
        <dbReference type="PROSITE" id="PS50995"/>
    </source>
</evidence>